<dbReference type="InterPro" id="IPR038718">
    <property type="entry name" value="SNF2-like_sf"/>
</dbReference>
<dbReference type="GO" id="GO:0005721">
    <property type="term" value="C:pericentric heterochromatin"/>
    <property type="evidence" value="ECO:0007669"/>
    <property type="project" value="TreeGrafter"/>
</dbReference>
<keyword evidence="9 22" id="KW-0347">Helicase</keyword>
<evidence type="ECO:0000256" key="7">
    <source>
        <dbReference type="ARBA" id="ARBA00022776"/>
    </source>
</evidence>
<dbReference type="SUPFAM" id="SSF52540">
    <property type="entry name" value="P-loop containing nucleoside triphosphate hydrolases"/>
    <property type="match status" value="2"/>
</dbReference>
<comment type="similarity">
    <text evidence="2">Belongs to the SNF2/RAD54 helicase family.</text>
</comment>
<dbReference type="GO" id="GO:0006346">
    <property type="term" value="P:DNA methylation-dependent constitutive heterochromatin formation"/>
    <property type="evidence" value="ECO:0007669"/>
    <property type="project" value="TreeGrafter"/>
</dbReference>
<evidence type="ECO:0000259" key="19">
    <source>
        <dbReference type="PROSITE" id="PS51192"/>
    </source>
</evidence>
<dbReference type="FunFam" id="3.40.50.10810:FF:000015">
    <property type="entry name" value="lymphoid-specific helicase isoform X1"/>
    <property type="match status" value="1"/>
</dbReference>
<organism evidence="21 22">
    <name type="scientific">Lingula anatina</name>
    <name type="common">Brachiopod</name>
    <name type="synonym">Lingula unguis</name>
    <dbReference type="NCBI Taxonomy" id="7574"/>
    <lineage>
        <taxon>Eukaryota</taxon>
        <taxon>Metazoa</taxon>
        <taxon>Spiralia</taxon>
        <taxon>Lophotrochozoa</taxon>
        <taxon>Brachiopoda</taxon>
        <taxon>Linguliformea</taxon>
        <taxon>Lingulata</taxon>
        <taxon>Lingulida</taxon>
        <taxon>Linguloidea</taxon>
        <taxon>Lingulidae</taxon>
        <taxon>Lingula</taxon>
    </lineage>
</organism>
<dbReference type="InterPro" id="IPR049730">
    <property type="entry name" value="SNF2/RAD54-like_C"/>
</dbReference>
<evidence type="ECO:0000256" key="4">
    <source>
        <dbReference type="ARBA" id="ARBA00022553"/>
    </source>
</evidence>
<dbReference type="GO" id="GO:0051301">
    <property type="term" value="P:cell division"/>
    <property type="evidence" value="ECO:0007669"/>
    <property type="project" value="UniProtKB-KW"/>
</dbReference>
<dbReference type="CDD" id="cd18793">
    <property type="entry name" value="SF2_C_SNF"/>
    <property type="match status" value="1"/>
</dbReference>
<accession>A0A1S3HPF6</accession>
<dbReference type="InterPro" id="IPR001650">
    <property type="entry name" value="Helicase_C-like"/>
</dbReference>
<evidence type="ECO:0000256" key="3">
    <source>
        <dbReference type="ARBA" id="ARBA00022473"/>
    </source>
</evidence>
<dbReference type="GO" id="GO:0005524">
    <property type="term" value="F:ATP binding"/>
    <property type="evidence" value="ECO:0007669"/>
    <property type="project" value="UniProtKB-KW"/>
</dbReference>
<feature type="compositionally biased region" description="Basic and acidic residues" evidence="18">
    <location>
        <begin position="1"/>
        <end position="11"/>
    </location>
</feature>
<keyword evidence="8" id="KW-0378">Hydrolase</keyword>
<keyword evidence="15" id="KW-0131">Cell cycle</keyword>
<comment type="subcellular location">
    <subcellularLocation>
        <location evidence="1">Nucleus</location>
    </subcellularLocation>
</comment>
<gene>
    <name evidence="22" type="primary">LOC106157006</name>
</gene>
<keyword evidence="12" id="KW-0175">Coiled coil</keyword>
<dbReference type="GO" id="GO:0003682">
    <property type="term" value="F:chromatin binding"/>
    <property type="evidence" value="ECO:0007669"/>
    <property type="project" value="TreeGrafter"/>
</dbReference>
<feature type="compositionally biased region" description="Basic and acidic residues" evidence="18">
    <location>
        <begin position="240"/>
        <end position="253"/>
    </location>
</feature>
<dbReference type="InParanoid" id="A0A1S3HPF6"/>
<evidence type="ECO:0000256" key="8">
    <source>
        <dbReference type="ARBA" id="ARBA00022801"/>
    </source>
</evidence>
<dbReference type="Gene3D" id="3.40.50.300">
    <property type="entry name" value="P-loop containing nucleotide triphosphate hydrolases"/>
    <property type="match status" value="1"/>
</dbReference>
<feature type="compositionally biased region" description="Basic and acidic residues" evidence="18">
    <location>
        <begin position="905"/>
        <end position="915"/>
    </location>
</feature>
<evidence type="ECO:0000313" key="21">
    <source>
        <dbReference type="Proteomes" id="UP000085678"/>
    </source>
</evidence>
<dbReference type="Pfam" id="PF00271">
    <property type="entry name" value="Helicase_C"/>
    <property type="match status" value="1"/>
</dbReference>
<keyword evidence="14" id="KW-0539">Nucleus</keyword>
<keyword evidence="3" id="KW-0217">Developmental protein</keyword>
<dbReference type="GO" id="GO:0044027">
    <property type="term" value="P:negative regulation of gene expression via chromosomal CpG island methylation"/>
    <property type="evidence" value="ECO:0007669"/>
    <property type="project" value="TreeGrafter"/>
</dbReference>
<dbReference type="SMART" id="SM00490">
    <property type="entry name" value="HELICc"/>
    <property type="match status" value="1"/>
</dbReference>
<evidence type="ECO:0000259" key="20">
    <source>
        <dbReference type="PROSITE" id="PS51194"/>
    </source>
</evidence>
<dbReference type="GO" id="GO:0031508">
    <property type="term" value="P:pericentric heterochromatin formation"/>
    <property type="evidence" value="ECO:0007669"/>
    <property type="project" value="TreeGrafter"/>
</dbReference>
<dbReference type="STRING" id="7574.A0A1S3HPF6"/>
<dbReference type="Gene3D" id="3.40.50.10810">
    <property type="entry name" value="Tandem AAA-ATPase domain"/>
    <property type="match status" value="1"/>
</dbReference>
<evidence type="ECO:0000256" key="5">
    <source>
        <dbReference type="ARBA" id="ARBA00022618"/>
    </source>
</evidence>
<dbReference type="Pfam" id="PF00176">
    <property type="entry name" value="SNF2-rel_dom"/>
    <property type="match status" value="1"/>
</dbReference>
<dbReference type="KEGG" id="lak:106157006"/>
<evidence type="ECO:0000256" key="15">
    <source>
        <dbReference type="ARBA" id="ARBA00023306"/>
    </source>
</evidence>
<name>A0A1S3HPF6_LINAN</name>
<dbReference type="GO" id="GO:0016787">
    <property type="term" value="F:hydrolase activity"/>
    <property type="evidence" value="ECO:0007669"/>
    <property type="project" value="UniProtKB-KW"/>
</dbReference>
<evidence type="ECO:0000256" key="1">
    <source>
        <dbReference type="ARBA" id="ARBA00004123"/>
    </source>
</evidence>
<dbReference type="PROSITE" id="PS51192">
    <property type="entry name" value="HELICASE_ATP_BIND_1"/>
    <property type="match status" value="1"/>
</dbReference>
<keyword evidence="11" id="KW-0805">Transcription regulation</keyword>
<dbReference type="GeneID" id="106157006"/>
<protein>
    <recommendedName>
        <fullName evidence="17">Proliferation-associated SNF2-like protein</fullName>
    </recommendedName>
</protein>
<keyword evidence="5" id="KW-0132">Cell division</keyword>
<sequence length="949" mass="108554">MKLTTETRTESPVKPLSEEADEPKENADKLNIITGAMNEEDENPFPSKTEKTSELLPSSDVSEPKAVAKSGAKEETAEEEDEDRVTPSSLLTDAMIKEEKQLHEETVEEEQRIRTEGHKEIENLNEKLKEERYKKLQFLLSKSNLYTKYLLERMNRQQQEEAKRCEQQKKKLAREAEKKKQEEEKQSSQESLSQSPDLRKSSRKGASQDTTVQSPKGQARTNQAGAKKGAKRKAQQKPPGAEEKDSKRIKTDDGPLDIACEPTTPAKVPAIPDFLLGKKHPDQPLLCTGGVLRNYQIEGFKWLQCLYENGVNGILADEMGLGKTIQCIAAVADLVMKGVNGPFLIVAPLSTLPNWVTEFARFAPRIPVVLYHGPKQDREKMTRKIHRDCEVAKNVRTSPVVITSYEIAMKDRTAICNFEWKYLIVDEGHRIKNFQCRLIRELKMYRSTHRLLLTGTPLQNNLSELWSLLNFLLPEIFDDLGSFETWFDIEYISESGADEKIVQEEQQKNILSMLHQILTPFLLRRLKSDVDLNIPPKREIMVYACLTKVQKAFYEATVDGTILNLLEKKKEPVKAEKVQLDSKGRPVRKTKKKVNYELMMEAAEDDKASGQDQDSVEDWVSAIIENQEKTATKATSRDSHLPKTSEITVKMQNVMMQLRKCCNHPYLLEYPLDPKTGNYKVDEELVKKCGKMMLLDKMLAELKRTGHKVLLFSQMTKMLDILEDFCYLRQYQYSRLDGSKGVEERKEQIEAFNTDPEIFLFLLSTRAGGLGINLVAADTVIIYDSDWNPQSDLQAQDRCHRIGQTKPVLIYRLVTANTYDQKIVERAAAKRKLEKMVIHKGKFKVGMKSFTDSLKPVGAPELLQLLKSKDHDEEIKGREGQVISKRDLDKLLDRTDLMEKWINKNQEHSANETKKDNKKKRKEQYTDVEGVFKVLEEDTGRTGFESSGN</sequence>
<keyword evidence="4" id="KW-0597">Phosphoprotein</keyword>
<keyword evidence="7" id="KW-0498">Mitosis</keyword>
<dbReference type="PANTHER" id="PTHR47161">
    <property type="entry name" value="LYMPHOID-SPECIFIC HELICASE"/>
    <property type="match status" value="1"/>
</dbReference>
<dbReference type="OrthoDB" id="5857104at2759"/>
<dbReference type="GO" id="GO:0005634">
    <property type="term" value="C:nucleus"/>
    <property type="evidence" value="ECO:0007669"/>
    <property type="project" value="UniProtKB-SubCell"/>
</dbReference>
<proteinExistence type="inferred from homology"/>
<feature type="domain" description="Helicase C-terminal" evidence="20">
    <location>
        <begin position="694"/>
        <end position="844"/>
    </location>
</feature>
<keyword evidence="6" id="KW-0547">Nucleotide-binding</keyword>
<evidence type="ECO:0000256" key="12">
    <source>
        <dbReference type="ARBA" id="ARBA00023054"/>
    </source>
</evidence>
<dbReference type="OMA" id="WNICRID"/>
<feature type="compositionally biased region" description="Basic and acidic residues" evidence="18">
    <location>
        <begin position="156"/>
        <end position="187"/>
    </location>
</feature>
<evidence type="ECO:0000256" key="6">
    <source>
        <dbReference type="ARBA" id="ARBA00022741"/>
    </source>
</evidence>
<feature type="region of interest" description="Disordered" evidence="18">
    <location>
        <begin position="905"/>
        <end position="924"/>
    </location>
</feature>
<dbReference type="FunFam" id="3.40.50.300:FF:000577">
    <property type="entry name" value="lymphoid-specific helicase isoform X1"/>
    <property type="match status" value="1"/>
</dbReference>
<keyword evidence="10" id="KW-0067">ATP-binding</keyword>
<evidence type="ECO:0000256" key="14">
    <source>
        <dbReference type="ARBA" id="ARBA00023242"/>
    </source>
</evidence>
<evidence type="ECO:0000256" key="10">
    <source>
        <dbReference type="ARBA" id="ARBA00022840"/>
    </source>
</evidence>
<keyword evidence="21" id="KW-1185">Reference proteome</keyword>
<feature type="compositionally biased region" description="Polar residues" evidence="18">
    <location>
        <begin position="204"/>
        <end position="222"/>
    </location>
</feature>
<feature type="domain" description="Helicase ATP-binding" evidence="19">
    <location>
        <begin position="304"/>
        <end position="475"/>
    </location>
</feature>
<reference evidence="22" key="1">
    <citation type="submission" date="2025-08" db="UniProtKB">
        <authorList>
            <consortium name="RefSeq"/>
        </authorList>
    </citation>
    <scope>IDENTIFICATION</scope>
    <source>
        <tissue evidence="22">Gonads</tissue>
    </source>
</reference>
<feature type="region of interest" description="Disordered" evidence="18">
    <location>
        <begin position="156"/>
        <end position="263"/>
    </location>
</feature>
<evidence type="ECO:0000256" key="17">
    <source>
        <dbReference type="ARBA" id="ARBA00081399"/>
    </source>
</evidence>
<evidence type="ECO:0000313" key="22">
    <source>
        <dbReference type="RefSeq" id="XP_013387922.1"/>
    </source>
</evidence>
<dbReference type="InterPro" id="IPR027417">
    <property type="entry name" value="P-loop_NTPase"/>
</dbReference>
<evidence type="ECO:0000256" key="13">
    <source>
        <dbReference type="ARBA" id="ARBA00023163"/>
    </source>
</evidence>
<evidence type="ECO:0000256" key="11">
    <source>
        <dbReference type="ARBA" id="ARBA00023015"/>
    </source>
</evidence>
<evidence type="ECO:0000256" key="2">
    <source>
        <dbReference type="ARBA" id="ARBA00007025"/>
    </source>
</evidence>
<evidence type="ECO:0000256" key="16">
    <source>
        <dbReference type="ARBA" id="ARBA00053349"/>
    </source>
</evidence>
<comment type="function">
    <text evidence="16">Plays an essential role in normal development and survival. Involved in regulation of the expansion or survival of lymphoid cells. Required for de novo or maintenance DNA methylation. May control silencing of the imprinted CDKN1C gene through DNA methylation. May play a role in formation and organization of heterochromatin, implying a functional role in the regulation of transcription and mitosis.</text>
</comment>
<dbReference type="PANTHER" id="PTHR47161:SF1">
    <property type="entry name" value="LYMPHOID-SPECIFIC HELICASE"/>
    <property type="match status" value="1"/>
</dbReference>
<dbReference type="InterPro" id="IPR000330">
    <property type="entry name" value="SNF2_N"/>
</dbReference>
<dbReference type="InterPro" id="IPR014001">
    <property type="entry name" value="Helicase_ATP-bd"/>
</dbReference>
<feature type="region of interest" description="Disordered" evidence="18">
    <location>
        <begin position="1"/>
        <end position="88"/>
    </location>
</feature>
<keyword evidence="13" id="KW-0804">Transcription</keyword>
<dbReference type="RefSeq" id="XP_013387922.1">
    <property type="nucleotide sequence ID" value="XM_013532468.1"/>
</dbReference>
<dbReference type="Proteomes" id="UP000085678">
    <property type="component" value="Unplaced"/>
</dbReference>
<evidence type="ECO:0000256" key="9">
    <source>
        <dbReference type="ARBA" id="ARBA00022806"/>
    </source>
</evidence>
<evidence type="ECO:0000256" key="18">
    <source>
        <dbReference type="SAM" id="MobiDB-lite"/>
    </source>
</evidence>
<dbReference type="SMART" id="SM00487">
    <property type="entry name" value="DEXDc"/>
    <property type="match status" value="1"/>
</dbReference>
<dbReference type="GO" id="GO:0004386">
    <property type="term" value="F:helicase activity"/>
    <property type="evidence" value="ECO:0007669"/>
    <property type="project" value="UniProtKB-KW"/>
</dbReference>
<dbReference type="AlphaFoldDB" id="A0A1S3HPF6"/>
<dbReference type="PROSITE" id="PS51194">
    <property type="entry name" value="HELICASE_CTER"/>
    <property type="match status" value="1"/>
</dbReference>